<dbReference type="Pfam" id="PF00702">
    <property type="entry name" value="Hydrolase"/>
    <property type="match status" value="1"/>
</dbReference>
<name>A0A5J5EYV2_9PEZI</name>
<dbReference type="Gene3D" id="3.40.50.1000">
    <property type="entry name" value="HAD superfamily/HAD-like"/>
    <property type="match status" value="1"/>
</dbReference>
<keyword evidence="2" id="KW-1185">Reference proteome</keyword>
<dbReference type="PANTHER" id="PTHR43885:SF1">
    <property type="entry name" value="SUPERFAMILY HYDROLASE, PUTATIVE (AFU_ORTHOLOGUE AFUA_4G13290)-RELATED"/>
    <property type="match status" value="1"/>
</dbReference>
<dbReference type="NCBIfam" id="TIGR01549">
    <property type="entry name" value="HAD-SF-IA-v1"/>
    <property type="match status" value="1"/>
</dbReference>
<dbReference type="Proteomes" id="UP000326924">
    <property type="component" value="Unassembled WGS sequence"/>
</dbReference>
<dbReference type="Gene3D" id="1.10.260.80">
    <property type="match status" value="1"/>
</dbReference>
<comment type="caution">
    <text evidence="1">The sequence shown here is derived from an EMBL/GenBank/DDBJ whole genome shotgun (WGS) entry which is preliminary data.</text>
</comment>
<evidence type="ECO:0000313" key="2">
    <source>
        <dbReference type="Proteomes" id="UP000326924"/>
    </source>
</evidence>
<gene>
    <name evidence="1" type="ORF">FN846DRAFT_948120</name>
</gene>
<dbReference type="OrthoDB" id="426235at2759"/>
<dbReference type="AlphaFoldDB" id="A0A5J5EYV2"/>
<dbReference type="EMBL" id="VXIS01000086">
    <property type="protein sequence ID" value="KAA8906726.1"/>
    <property type="molecule type" value="Genomic_DNA"/>
</dbReference>
<evidence type="ECO:0000313" key="1">
    <source>
        <dbReference type="EMBL" id="KAA8906726.1"/>
    </source>
</evidence>
<reference evidence="1 2" key="1">
    <citation type="submission" date="2019-09" db="EMBL/GenBank/DDBJ databases">
        <title>Draft genome of the ectomycorrhizal ascomycete Sphaerosporella brunnea.</title>
        <authorList>
            <consortium name="DOE Joint Genome Institute"/>
            <person name="Benucci G.M."/>
            <person name="Marozzi G."/>
            <person name="Antonielli L."/>
            <person name="Sanchez S."/>
            <person name="Marco P."/>
            <person name="Wang X."/>
            <person name="Falini L.B."/>
            <person name="Barry K."/>
            <person name="Haridas S."/>
            <person name="Lipzen A."/>
            <person name="Labutti K."/>
            <person name="Grigoriev I.V."/>
            <person name="Murat C."/>
            <person name="Martin F."/>
            <person name="Albertini E."/>
            <person name="Donnini D."/>
            <person name="Bonito G."/>
        </authorList>
    </citation>
    <scope>NUCLEOTIDE SEQUENCE [LARGE SCALE GENOMIC DNA]</scope>
    <source>
        <strain evidence="1 2">Sb_GMNB300</strain>
    </source>
</reference>
<sequence length="232" mass="26196">MSPLARLRFLPLLPKLPQAPAPKLQGIIFDLDGTLTTPQPWMFSKIRALLKIPASQEILEFVTAPSWSERERAEMMRVVREVEWEAMLEMRLAPGVAKLVGWLGERGVRRAVLTRNYMEPVAHCEKLLGIRFEGVVTRAFRPWKPAPDGVLRIAGMWGLANAEGLMMVGDSEEDVVAGFQAGAATVLVRRRGNCGIRERREVGKVVDRLDELIPMLEEGFREDFRPPEDNVR</sequence>
<dbReference type="NCBIfam" id="TIGR01509">
    <property type="entry name" value="HAD-SF-IA-v3"/>
    <property type="match status" value="1"/>
</dbReference>
<dbReference type="InParanoid" id="A0A5J5EYV2"/>
<dbReference type="PANTHER" id="PTHR43885">
    <property type="entry name" value="HALOACID DEHALOGENASE-LIKE HYDROLASE"/>
    <property type="match status" value="1"/>
</dbReference>
<dbReference type="InterPro" id="IPR006439">
    <property type="entry name" value="HAD-SF_hydro_IA"/>
</dbReference>
<proteinExistence type="predicted"/>
<accession>A0A5J5EYV2</accession>
<dbReference type="SFLD" id="SFLDS00003">
    <property type="entry name" value="Haloacid_Dehalogenase"/>
    <property type="match status" value="1"/>
</dbReference>
<protein>
    <submittedName>
        <fullName evidence="1">HAD-like domain-containing protein</fullName>
    </submittedName>
</protein>
<dbReference type="InterPro" id="IPR023214">
    <property type="entry name" value="HAD_sf"/>
</dbReference>
<dbReference type="FunCoup" id="A0A5J5EYV2">
    <property type="interactions" value="83"/>
</dbReference>
<dbReference type="SFLD" id="SFLDG01129">
    <property type="entry name" value="C1.5:_HAD__Beta-PGM__Phosphata"/>
    <property type="match status" value="1"/>
</dbReference>
<organism evidence="1 2">
    <name type="scientific">Sphaerosporella brunnea</name>
    <dbReference type="NCBI Taxonomy" id="1250544"/>
    <lineage>
        <taxon>Eukaryota</taxon>
        <taxon>Fungi</taxon>
        <taxon>Dikarya</taxon>
        <taxon>Ascomycota</taxon>
        <taxon>Pezizomycotina</taxon>
        <taxon>Pezizomycetes</taxon>
        <taxon>Pezizales</taxon>
        <taxon>Pyronemataceae</taxon>
        <taxon>Sphaerosporella</taxon>
    </lineage>
</organism>
<dbReference type="GO" id="GO:0016791">
    <property type="term" value="F:phosphatase activity"/>
    <property type="evidence" value="ECO:0007669"/>
    <property type="project" value="UniProtKB-ARBA"/>
</dbReference>
<dbReference type="SUPFAM" id="SSF56784">
    <property type="entry name" value="HAD-like"/>
    <property type="match status" value="1"/>
</dbReference>
<dbReference type="InterPro" id="IPR036412">
    <property type="entry name" value="HAD-like_sf"/>
</dbReference>